<feature type="compositionally biased region" description="Basic and acidic residues" evidence="1">
    <location>
        <begin position="78"/>
        <end position="118"/>
    </location>
</feature>
<feature type="compositionally biased region" description="Polar residues" evidence="1">
    <location>
        <begin position="119"/>
        <end position="154"/>
    </location>
</feature>
<proteinExistence type="predicted"/>
<gene>
    <name evidence="2" type="ORF">CTM86_00020</name>
</gene>
<evidence type="ECO:0000313" key="3">
    <source>
        <dbReference type="Proteomes" id="UP000231749"/>
    </source>
</evidence>
<dbReference type="RefSeq" id="WP_099990028.1">
    <property type="nucleotide sequence ID" value="NZ_CP024702.1"/>
</dbReference>
<feature type="compositionally biased region" description="Low complexity" evidence="1">
    <location>
        <begin position="68"/>
        <end position="77"/>
    </location>
</feature>
<dbReference type="EMBL" id="CP024702">
    <property type="protein sequence ID" value="ATV65103.1"/>
    <property type="molecule type" value="Genomic_DNA"/>
</dbReference>
<reference evidence="3" key="1">
    <citation type="submission" date="2017-11" db="EMBL/GenBank/DDBJ databases">
        <title>Genome sequencing of Fusobacterium periodonticum KCOM 1282.</title>
        <authorList>
            <person name="Kook J.-K."/>
            <person name="Park S.-N."/>
            <person name="Lim Y.K."/>
        </authorList>
    </citation>
    <scope>NUCLEOTIDE SEQUENCE [LARGE SCALE GENOMIC DNA]</scope>
    <source>
        <strain evidence="3">KCOM 1282</strain>
    </source>
</reference>
<organism evidence="2 3">
    <name type="scientific">Fusobacterium pseudoperiodonticum</name>
    <dbReference type="NCBI Taxonomy" id="2663009"/>
    <lineage>
        <taxon>Bacteria</taxon>
        <taxon>Fusobacteriati</taxon>
        <taxon>Fusobacteriota</taxon>
        <taxon>Fusobacteriia</taxon>
        <taxon>Fusobacteriales</taxon>
        <taxon>Fusobacteriaceae</taxon>
        <taxon>Fusobacterium</taxon>
    </lineage>
</organism>
<protein>
    <submittedName>
        <fullName evidence="2">Uncharacterized protein</fullName>
    </submittedName>
</protein>
<dbReference type="Proteomes" id="UP000231749">
    <property type="component" value="Chromosome"/>
</dbReference>
<evidence type="ECO:0000313" key="2">
    <source>
        <dbReference type="EMBL" id="ATV65103.1"/>
    </source>
</evidence>
<accession>A0AAD0ANN7</accession>
<feature type="compositionally biased region" description="Basic and acidic residues" evidence="1">
    <location>
        <begin position="51"/>
        <end position="67"/>
    </location>
</feature>
<feature type="region of interest" description="Disordered" evidence="1">
    <location>
        <begin position="51"/>
        <end position="160"/>
    </location>
</feature>
<name>A0AAD0ANN7_9FUSO</name>
<evidence type="ECO:0000256" key="1">
    <source>
        <dbReference type="SAM" id="MobiDB-lite"/>
    </source>
</evidence>
<dbReference type="AlphaFoldDB" id="A0AAD0ANN7"/>
<sequence>MIFLNLKDKYEQKIYCKGGGGFGGAFKKIGKGASRLAGNLTGGLLGKSDAQKNQERMLEQAKDDAARQEQQYAAQVAEENRRRKEEADRAEAEAKRAREEQARLLREAEEKRKAENDFNQRLAQDTGTITKTNVDQNFNQQKATTVDYSNSTNDFPKEENEDIDKLKKAFKRKL</sequence>